<gene>
    <name evidence="5" type="primary">pcpB</name>
    <name evidence="5" type="ORF">KOR34_18050</name>
</gene>
<evidence type="ECO:0000313" key="6">
    <source>
        <dbReference type="Proteomes" id="UP000316714"/>
    </source>
</evidence>
<dbReference type="SUPFAM" id="SSF51905">
    <property type="entry name" value="FAD/NAD(P)-binding domain"/>
    <property type="match status" value="1"/>
</dbReference>
<keyword evidence="6" id="KW-1185">Reference proteome</keyword>
<accession>A0A5C5VFZ5</accession>
<evidence type="ECO:0000259" key="4">
    <source>
        <dbReference type="Pfam" id="PF01494"/>
    </source>
</evidence>
<evidence type="ECO:0000256" key="3">
    <source>
        <dbReference type="ARBA" id="ARBA00022827"/>
    </source>
</evidence>
<dbReference type="PANTHER" id="PTHR43004:SF19">
    <property type="entry name" value="BINDING MONOOXYGENASE, PUTATIVE (JCVI)-RELATED"/>
    <property type="match status" value="1"/>
</dbReference>
<comment type="cofactor">
    <cofactor evidence="1">
        <name>FAD</name>
        <dbReference type="ChEBI" id="CHEBI:57692"/>
    </cofactor>
</comment>
<dbReference type="Gene3D" id="3.30.70.2450">
    <property type="match status" value="1"/>
</dbReference>
<dbReference type="GO" id="GO:0018677">
    <property type="term" value="F:pentachlorophenol monooxygenase activity"/>
    <property type="evidence" value="ECO:0007669"/>
    <property type="project" value="UniProtKB-EC"/>
</dbReference>
<reference evidence="5 6" key="1">
    <citation type="submission" date="2019-02" db="EMBL/GenBank/DDBJ databases">
        <title>Deep-cultivation of Planctomycetes and their phenomic and genomic characterization uncovers novel biology.</title>
        <authorList>
            <person name="Wiegand S."/>
            <person name="Jogler M."/>
            <person name="Boedeker C."/>
            <person name="Pinto D."/>
            <person name="Vollmers J."/>
            <person name="Rivas-Marin E."/>
            <person name="Kohn T."/>
            <person name="Peeters S.H."/>
            <person name="Heuer A."/>
            <person name="Rast P."/>
            <person name="Oberbeckmann S."/>
            <person name="Bunk B."/>
            <person name="Jeske O."/>
            <person name="Meyerdierks A."/>
            <person name="Storesund J.E."/>
            <person name="Kallscheuer N."/>
            <person name="Luecker S."/>
            <person name="Lage O.M."/>
            <person name="Pohl T."/>
            <person name="Merkel B.J."/>
            <person name="Hornburger P."/>
            <person name="Mueller R.-W."/>
            <person name="Bruemmer F."/>
            <person name="Labrenz M."/>
            <person name="Spormann A.M."/>
            <person name="Op Den Camp H."/>
            <person name="Overmann J."/>
            <person name="Amann R."/>
            <person name="Jetten M.S.M."/>
            <person name="Mascher T."/>
            <person name="Medema M.H."/>
            <person name="Devos D.P."/>
            <person name="Kaster A.-K."/>
            <person name="Ovreas L."/>
            <person name="Rohde M."/>
            <person name="Galperin M.Y."/>
            <person name="Jogler C."/>
        </authorList>
    </citation>
    <scope>NUCLEOTIDE SEQUENCE [LARGE SCALE GENOMIC DNA]</scope>
    <source>
        <strain evidence="5 6">KOR34</strain>
    </source>
</reference>
<evidence type="ECO:0000313" key="5">
    <source>
        <dbReference type="EMBL" id="TWT36860.1"/>
    </source>
</evidence>
<evidence type="ECO:0000256" key="2">
    <source>
        <dbReference type="ARBA" id="ARBA00022630"/>
    </source>
</evidence>
<dbReference type="PRINTS" id="PR00420">
    <property type="entry name" value="RNGMNOXGNASE"/>
</dbReference>
<keyword evidence="5" id="KW-0560">Oxidoreductase</keyword>
<dbReference type="Pfam" id="PF01494">
    <property type="entry name" value="FAD_binding_3"/>
    <property type="match status" value="1"/>
</dbReference>
<dbReference type="RefSeq" id="WP_146564125.1">
    <property type="nucleotide sequence ID" value="NZ_SIHJ01000001.1"/>
</dbReference>
<dbReference type="AlphaFoldDB" id="A0A5C5VFZ5"/>
<dbReference type="OrthoDB" id="9766816at2"/>
<dbReference type="Proteomes" id="UP000316714">
    <property type="component" value="Unassembled WGS sequence"/>
</dbReference>
<keyword evidence="3" id="KW-0274">FAD</keyword>
<dbReference type="EC" id="1.14.13.50" evidence="5"/>
<keyword evidence="2" id="KW-0285">Flavoprotein</keyword>
<dbReference type="InterPro" id="IPR050641">
    <property type="entry name" value="RIFMO-like"/>
</dbReference>
<dbReference type="InterPro" id="IPR036188">
    <property type="entry name" value="FAD/NAD-bd_sf"/>
</dbReference>
<feature type="domain" description="FAD-binding" evidence="4">
    <location>
        <begin position="5"/>
        <end position="342"/>
    </location>
</feature>
<dbReference type="InterPro" id="IPR002938">
    <property type="entry name" value="FAD-bd"/>
</dbReference>
<dbReference type="Gene3D" id="3.50.50.60">
    <property type="entry name" value="FAD/NAD(P)-binding domain"/>
    <property type="match status" value="1"/>
</dbReference>
<name>A0A5C5VFZ5_9BACT</name>
<evidence type="ECO:0000256" key="1">
    <source>
        <dbReference type="ARBA" id="ARBA00001974"/>
    </source>
</evidence>
<dbReference type="GO" id="GO:0071949">
    <property type="term" value="F:FAD binding"/>
    <property type="evidence" value="ECO:0007669"/>
    <property type="project" value="InterPro"/>
</dbReference>
<proteinExistence type="predicted"/>
<protein>
    <submittedName>
        <fullName evidence="5">Pentachlorophenol 4-monooxygenase</fullName>
        <ecNumber evidence="5">1.14.13.50</ecNumber>
    </submittedName>
</protein>
<dbReference type="PANTHER" id="PTHR43004">
    <property type="entry name" value="TRK SYSTEM POTASSIUM UPTAKE PROTEIN"/>
    <property type="match status" value="1"/>
</dbReference>
<organism evidence="5 6">
    <name type="scientific">Posidoniimonas corsicana</name>
    <dbReference type="NCBI Taxonomy" id="1938618"/>
    <lineage>
        <taxon>Bacteria</taxon>
        <taxon>Pseudomonadati</taxon>
        <taxon>Planctomycetota</taxon>
        <taxon>Planctomycetia</taxon>
        <taxon>Pirellulales</taxon>
        <taxon>Lacipirellulaceae</taxon>
        <taxon>Posidoniimonas</taxon>
    </lineage>
</organism>
<sequence>MTATEAPVLVVGGRTTGLMMAAELARHGAPVRIIDKSPGIDPHSRATYLHSRTLEILHTLGIADEIVDRGQPLKAVSIHANGRHVVTTPDLPVDSPFPWGAAFAQCKTEAILERHLNNLGIEVERSVELQAFEQSPEGVRAMIRGQGGAEEVVDASYLIGCDGAHSTVRRGVDEAFPGAADPIPYQTADVLIDGPIKPEVAYLCLHDQGDVFIFLLDEGRRQVIATLPKDSPRTEPPTLEEMQRIIDERGFPGLRLSDARWLAIYHTHYRLAPRYRRGRVFLAGDAAHIHSVIGGQGMNTGIQDAHNLAWKLALVMRGVTPSWWLDTYESERRGVAADVIAWTKRANDSLTSFAELSPAERERLLKHMVVPESDRLQVRAHQEEIDLDYRSSRLCVASSDNDPGPAPGARAPDAGPIVVNGESTTLLKRLGAPLHQLLLFGPPDAGAGQPELAAARRAVDAHGDWLRVLLVDANHAPAPNGVVYVSDAAGALRRAYAGDAVRLYLIRPDGYIAYRSRSVDRLDDYVEQVLN</sequence>
<dbReference type="EMBL" id="SIHJ01000001">
    <property type="protein sequence ID" value="TWT36860.1"/>
    <property type="molecule type" value="Genomic_DNA"/>
</dbReference>
<keyword evidence="5" id="KW-0503">Monooxygenase</keyword>
<dbReference type="Gene3D" id="3.40.30.120">
    <property type="match status" value="1"/>
</dbReference>
<comment type="caution">
    <text evidence="5">The sequence shown here is derived from an EMBL/GenBank/DDBJ whole genome shotgun (WGS) entry which is preliminary data.</text>
</comment>